<name>A0A327MD26_9PROT</name>
<dbReference type="EMBL" id="QLIX01000003">
    <property type="protein sequence ID" value="RAI59953.1"/>
    <property type="molecule type" value="Genomic_DNA"/>
</dbReference>
<evidence type="ECO:0000313" key="3">
    <source>
        <dbReference type="EMBL" id="RAI59953.1"/>
    </source>
</evidence>
<organism evidence="3 4">
    <name type="scientific">Roseicella frigidaeris</name>
    <dbReference type="NCBI Taxonomy" id="2230885"/>
    <lineage>
        <taxon>Bacteria</taxon>
        <taxon>Pseudomonadati</taxon>
        <taxon>Pseudomonadota</taxon>
        <taxon>Alphaproteobacteria</taxon>
        <taxon>Acetobacterales</taxon>
        <taxon>Roseomonadaceae</taxon>
        <taxon>Roseicella</taxon>
    </lineage>
</organism>
<feature type="region of interest" description="Disordered" evidence="2">
    <location>
        <begin position="1"/>
        <end position="34"/>
    </location>
</feature>
<accession>A0A327MD26</accession>
<sequence length="327" mass="35304">MAAPLARPGLAQSQAQGQTPGQTQGQAQGAGPFPDRPLTMVLAYPAGGGTDVAARPLARIMERYLGQPIAVVNRPGAGGEIGFTELARSKPDGYTIGFLNTPTIVTIPLERPQARFRLDDLLPLLNIVDDPGAIWVLPDSPIRSVAELVAEARRRPGQISYGTSGIGSDDHLAMLALQRVTGTQFLHVPFAGGAPVRTATVSRQIELAVTNMGEAIGDYRQGLFRPIGQMGLRRWAVMPEVPTFREQGFDVVEGSMRGLAAPAGLPRPVLERLVAAAQRAVADPEWQALATQLALPLRLLGPDEYRAELVAMQRHYAALWERHPWRE</sequence>
<evidence type="ECO:0000256" key="1">
    <source>
        <dbReference type="ARBA" id="ARBA00006987"/>
    </source>
</evidence>
<comment type="similarity">
    <text evidence="1">Belongs to the UPF0065 (bug) family.</text>
</comment>
<evidence type="ECO:0000313" key="4">
    <source>
        <dbReference type="Proteomes" id="UP000249065"/>
    </source>
</evidence>
<dbReference type="PIRSF" id="PIRSF017082">
    <property type="entry name" value="YflP"/>
    <property type="match status" value="1"/>
</dbReference>
<dbReference type="AlphaFoldDB" id="A0A327MD26"/>
<dbReference type="CDD" id="cd07012">
    <property type="entry name" value="PBP2_Bug_TTT"/>
    <property type="match status" value="1"/>
</dbReference>
<proteinExistence type="inferred from homology"/>
<gene>
    <name evidence="3" type="ORF">DOO78_06845</name>
</gene>
<evidence type="ECO:0000256" key="2">
    <source>
        <dbReference type="SAM" id="MobiDB-lite"/>
    </source>
</evidence>
<dbReference type="PANTHER" id="PTHR42928:SF5">
    <property type="entry name" value="BLR1237 PROTEIN"/>
    <property type="match status" value="1"/>
</dbReference>
<feature type="compositionally biased region" description="Low complexity" evidence="2">
    <location>
        <begin position="11"/>
        <end position="32"/>
    </location>
</feature>
<reference evidence="4" key="1">
    <citation type="submission" date="2018-06" db="EMBL/GenBank/DDBJ databases">
        <authorList>
            <person name="Khan S.A."/>
        </authorList>
    </citation>
    <scope>NUCLEOTIDE SEQUENCE [LARGE SCALE GENOMIC DNA]</scope>
    <source>
        <strain evidence="4">DB-1506</strain>
    </source>
</reference>
<dbReference type="InterPro" id="IPR042100">
    <property type="entry name" value="Bug_dom1"/>
</dbReference>
<comment type="caution">
    <text evidence="3">The sequence shown here is derived from an EMBL/GenBank/DDBJ whole genome shotgun (WGS) entry which is preliminary data.</text>
</comment>
<dbReference type="Proteomes" id="UP000249065">
    <property type="component" value="Unassembled WGS sequence"/>
</dbReference>
<dbReference type="Pfam" id="PF03401">
    <property type="entry name" value="TctC"/>
    <property type="match status" value="1"/>
</dbReference>
<dbReference type="Gene3D" id="3.40.190.10">
    <property type="entry name" value="Periplasmic binding protein-like II"/>
    <property type="match status" value="1"/>
</dbReference>
<dbReference type="Gene3D" id="3.40.190.150">
    <property type="entry name" value="Bordetella uptake gene, domain 1"/>
    <property type="match status" value="1"/>
</dbReference>
<protein>
    <submittedName>
        <fullName evidence="3">Tripartite tricarboxylate transporter substrate binding protein</fullName>
    </submittedName>
</protein>
<dbReference type="PANTHER" id="PTHR42928">
    <property type="entry name" value="TRICARBOXYLATE-BINDING PROTEIN"/>
    <property type="match status" value="1"/>
</dbReference>
<dbReference type="InterPro" id="IPR005064">
    <property type="entry name" value="BUG"/>
</dbReference>
<keyword evidence="4" id="KW-1185">Reference proteome</keyword>